<evidence type="ECO:0000256" key="1">
    <source>
        <dbReference type="SAM" id="Phobius"/>
    </source>
</evidence>
<feature type="transmembrane region" description="Helical" evidence="1">
    <location>
        <begin position="20"/>
        <end position="38"/>
    </location>
</feature>
<comment type="caution">
    <text evidence="2">The sequence shown here is derived from an EMBL/GenBank/DDBJ whole genome shotgun (WGS) entry which is preliminary data.</text>
</comment>
<dbReference type="EMBL" id="JACIIG010000023">
    <property type="protein sequence ID" value="MBB4571386.1"/>
    <property type="molecule type" value="Genomic_DNA"/>
</dbReference>
<sequence>MVVLDSGLFSSFDCGQRMGAIFVATYLAQIAIVAGLSASVRRPSRYGPVVEMIDRPAFLMRRRVIVWAIWASIFAVVAATCGLLRTTTAVLLDSRSIIETSCTGPLPSEYRLDRAKLKITFGHDPTWLTKRLSPPIWRPRKSISPERLSSVFWDAPGRKSFSSSHPRRWPIIPAIGHISVSLAFAGVPLHWNH</sequence>
<evidence type="ECO:0000313" key="2">
    <source>
        <dbReference type="EMBL" id="MBB4571386.1"/>
    </source>
</evidence>
<name>A0A7W6ZZ16_9HYPH</name>
<keyword evidence="3" id="KW-1185">Reference proteome</keyword>
<proteinExistence type="predicted"/>
<gene>
    <name evidence="2" type="ORF">GGE60_005547</name>
</gene>
<evidence type="ECO:0000313" key="3">
    <source>
        <dbReference type="Proteomes" id="UP000543836"/>
    </source>
</evidence>
<protein>
    <submittedName>
        <fullName evidence="2">Uncharacterized protein</fullName>
    </submittedName>
</protein>
<feature type="transmembrane region" description="Helical" evidence="1">
    <location>
        <begin position="64"/>
        <end position="85"/>
    </location>
</feature>
<dbReference type="AlphaFoldDB" id="A0A7W6ZZ16"/>
<dbReference type="Proteomes" id="UP000543836">
    <property type="component" value="Unassembled WGS sequence"/>
</dbReference>
<reference evidence="2 3" key="1">
    <citation type="submission" date="2020-08" db="EMBL/GenBank/DDBJ databases">
        <title>Genomic Encyclopedia of Type Strains, Phase IV (KMG-V): Genome sequencing to study the core and pangenomes of soil and plant-associated prokaryotes.</title>
        <authorList>
            <person name="Whitman W."/>
        </authorList>
    </citation>
    <scope>NUCLEOTIDE SEQUENCE [LARGE SCALE GENOMIC DNA]</scope>
    <source>
        <strain evidence="2 3">SEMIA 492</strain>
    </source>
</reference>
<keyword evidence="1" id="KW-0472">Membrane</keyword>
<feature type="transmembrane region" description="Helical" evidence="1">
    <location>
        <begin position="171"/>
        <end position="191"/>
    </location>
</feature>
<keyword evidence="1" id="KW-1133">Transmembrane helix</keyword>
<keyword evidence="1" id="KW-0812">Transmembrane</keyword>
<organism evidence="2 3">
    <name type="scientific">Rhizobium leucaenae</name>
    <dbReference type="NCBI Taxonomy" id="29450"/>
    <lineage>
        <taxon>Bacteria</taxon>
        <taxon>Pseudomonadati</taxon>
        <taxon>Pseudomonadota</taxon>
        <taxon>Alphaproteobacteria</taxon>
        <taxon>Hyphomicrobiales</taxon>
        <taxon>Rhizobiaceae</taxon>
        <taxon>Rhizobium/Agrobacterium group</taxon>
        <taxon>Rhizobium</taxon>
    </lineage>
</organism>
<accession>A0A7W6ZZ16</accession>